<dbReference type="InterPro" id="IPR009061">
    <property type="entry name" value="DNA-bd_dom_put_sf"/>
</dbReference>
<feature type="domain" description="Helix-turn-helix" evidence="1">
    <location>
        <begin position="40"/>
        <end position="84"/>
    </location>
</feature>
<protein>
    <submittedName>
        <fullName evidence="3">Helix-turn-helix domain-containing protein</fullName>
    </submittedName>
</protein>
<dbReference type="RefSeq" id="WP_153125600.1">
    <property type="nucleotide sequence ID" value="NZ_JAHOEP010000151.1"/>
</dbReference>
<dbReference type="SUPFAM" id="SSF46955">
    <property type="entry name" value="Putative DNA-binding domain"/>
    <property type="match status" value="1"/>
</dbReference>
<dbReference type="InterPro" id="IPR041657">
    <property type="entry name" value="HTH_17"/>
</dbReference>
<dbReference type="AlphaFoldDB" id="A0A6G1U366"/>
<dbReference type="EMBL" id="JAHOEP010000151">
    <property type="protein sequence ID" value="MBV3409774.1"/>
    <property type="molecule type" value="Genomic_DNA"/>
</dbReference>
<gene>
    <name evidence="3" type="ORF">F7D73_13850</name>
    <name evidence="4" type="ORF">F7D73_15945</name>
    <name evidence="2" type="ORF">KSW80_15500</name>
</gene>
<dbReference type="PANTHER" id="PTHR34585">
    <property type="match status" value="1"/>
</dbReference>
<dbReference type="Proteomes" id="UP000480425">
    <property type="component" value="Unassembled WGS sequence"/>
</dbReference>
<dbReference type="OrthoDB" id="1028798at2"/>
<feature type="non-terminal residue" evidence="3">
    <location>
        <position position="91"/>
    </location>
</feature>
<organism evidence="3 5">
    <name type="scientific">Segatella copri</name>
    <dbReference type="NCBI Taxonomy" id="165179"/>
    <lineage>
        <taxon>Bacteria</taxon>
        <taxon>Pseudomonadati</taxon>
        <taxon>Bacteroidota</taxon>
        <taxon>Bacteroidia</taxon>
        <taxon>Bacteroidales</taxon>
        <taxon>Prevotellaceae</taxon>
        <taxon>Segatella</taxon>
    </lineage>
</organism>
<sequence length="91" mass="10741">MGFIVFEEEAFNYLDAQLENFVKRMDRIRERSEDKTMNKWLDTQDVCQTLNICPRTVQTLRDNGTLAYTQISHKTYYKPEDVMAIVAVVED</sequence>
<dbReference type="Proteomes" id="UP001196316">
    <property type="component" value="Unassembled WGS sequence"/>
</dbReference>
<dbReference type="PANTHER" id="PTHR34585:SF22">
    <property type="entry name" value="HELIX-TURN-HELIX DOMAIN-CONTAINING PROTEIN"/>
    <property type="match status" value="1"/>
</dbReference>
<comment type="caution">
    <text evidence="3">The sequence shown here is derived from an EMBL/GenBank/DDBJ whole genome shotgun (WGS) entry which is preliminary data.</text>
</comment>
<dbReference type="EMBL" id="VZCB01000111">
    <property type="protein sequence ID" value="MQN82398.1"/>
    <property type="molecule type" value="Genomic_DNA"/>
</dbReference>
<dbReference type="Pfam" id="PF12728">
    <property type="entry name" value="HTH_17"/>
    <property type="match status" value="1"/>
</dbReference>
<reference evidence="3 5" key="1">
    <citation type="submission" date="2019-09" db="EMBL/GenBank/DDBJ databases">
        <title>Distinct polysaccharide growth profiles of human intestinal Prevotella copri isolates.</title>
        <authorList>
            <person name="Fehlner-Peach H."/>
            <person name="Magnabosco C."/>
            <person name="Raghavan V."/>
            <person name="Scher J.U."/>
            <person name="Tett A."/>
            <person name="Cox L.M."/>
            <person name="Gottsegen C."/>
            <person name="Watters A."/>
            <person name="Wiltshire- Gordon J.D."/>
            <person name="Segata N."/>
            <person name="Bonneau R."/>
            <person name="Littman D.R."/>
        </authorList>
    </citation>
    <scope>NUCLEOTIDE SEQUENCE [LARGE SCALE GENOMIC DNA]</scope>
    <source>
        <strain evidence="5">iA622</strain>
        <strain evidence="3">IA622</strain>
    </source>
</reference>
<evidence type="ECO:0000259" key="1">
    <source>
        <dbReference type="Pfam" id="PF12728"/>
    </source>
</evidence>
<name>A0A6G1U366_9BACT</name>
<evidence type="ECO:0000313" key="5">
    <source>
        <dbReference type="Proteomes" id="UP000480425"/>
    </source>
</evidence>
<proteinExistence type="predicted"/>
<dbReference type="EMBL" id="VZCB01000097">
    <property type="protein sequence ID" value="MQN82002.1"/>
    <property type="molecule type" value="Genomic_DNA"/>
</dbReference>
<accession>A0A6G1U366</accession>
<reference evidence="2" key="2">
    <citation type="submission" date="2021-06" db="EMBL/GenBank/DDBJ databases">
        <title>Collection of gut derived symbiotic bacterial strains cultured from healthy donors.</title>
        <authorList>
            <person name="Lin H."/>
            <person name="Littmann E."/>
            <person name="Pamer E.G."/>
        </authorList>
    </citation>
    <scope>NUCLEOTIDE SEQUENCE</scope>
    <source>
        <strain evidence="2">MSK.21.60</strain>
    </source>
</reference>
<evidence type="ECO:0000313" key="3">
    <source>
        <dbReference type="EMBL" id="MQN82002.1"/>
    </source>
</evidence>
<evidence type="ECO:0000313" key="4">
    <source>
        <dbReference type="EMBL" id="MQN82398.1"/>
    </source>
</evidence>
<evidence type="ECO:0000313" key="2">
    <source>
        <dbReference type="EMBL" id="MBV3409774.1"/>
    </source>
</evidence>